<comment type="caution">
    <text evidence="3">The sequence shown here is derived from an EMBL/GenBank/DDBJ whole genome shotgun (WGS) entry which is preliminary data.</text>
</comment>
<dbReference type="RefSeq" id="WP_209533020.1">
    <property type="nucleotide sequence ID" value="NZ_JAEEGA010000030.1"/>
</dbReference>
<keyword evidence="3" id="KW-0378">Hydrolase</keyword>
<keyword evidence="1" id="KW-0472">Membrane</keyword>
<keyword evidence="1" id="KW-0812">Transmembrane</keyword>
<keyword evidence="4" id="KW-1185">Reference proteome</keyword>
<organism evidence="3 4">
    <name type="scientific">Vagococcus allomyrinae</name>
    <dbReference type="NCBI Taxonomy" id="2794353"/>
    <lineage>
        <taxon>Bacteria</taxon>
        <taxon>Bacillati</taxon>
        <taxon>Bacillota</taxon>
        <taxon>Bacilli</taxon>
        <taxon>Lactobacillales</taxon>
        <taxon>Enterococcaceae</taxon>
        <taxon>Vagococcus</taxon>
    </lineage>
</organism>
<name>A0A940PEE2_9ENTE</name>
<dbReference type="PANTHER" id="PTHR43358:SF4">
    <property type="entry name" value="ALPHA_BETA HYDROLASE FOLD-1 DOMAIN-CONTAINING PROTEIN"/>
    <property type="match status" value="1"/>
</dbReference>
<feature type="transmembrane region" description="Helical" evidence="1">
    <location>
        <begin position="7"/>
        <end position="29"/>
    </location>
</feature>
<dbReference type="Proteomes" id="UP000674938">
    <property type="component" value="Unassembled WGS sequence"/>
</dbReference>
<dbReference type="Gene3D" id="3.40.50.1820">
    <property type="entry name" value="alpha/beta hydrolase"/>
    <property type="match status" value="1"/>
</dbReference>
<dbReference type="Pfam" id="PF12146">
    <property type="entry name" value="Hydrolase_4"/>
    <property type="match status" value="1"/>
</dbReference>
<dbReference type="GO" id="GO:0016787">
    <property type="term" value="F:hydrolase activity"/>
    <property type="evidence" value="ECO:0007669"/>
    <property type="project" value="UniProtKB-KW"/>
</dbReference>
<evidence type="ECO:0000313" key="3">
    <source>
        <dbReference type="EMBL" id="MBP1044506.1"/>
    </source>
</evidence>
<dbReference type="PANTHER" id="PTHR43358">
    <property type="entry name" value="ALPHA/BETA-HYDROLASE"/>
    <property type="match status" value="1"/>
</dbReference>
<dbReference type="InterPro" id="IPR029058">
    <property type="entry name" value="AB_hydrolase_fold"/>
</dbReference>
<dbReference type="SUPFAM" id="SSF53474">
    <property type="entry name" value="alpha/beta-Hydrolases"/>
    <property type="match status" value="1"/>
</dbReference>
<protein>
    <submittedName>
        <fullName evidence="3">Alpha/beta hydrolase</fullName>
    </submittedName>
</protein>
<dbReference type="InterPro" id="IPR022742">
    <property type="entry name" value="Hydrolase_4"/>
</dbReference>
<reference evidence="3" key="1">
    <citation type="submission" date="2020-12" db="EMBL/GenBank/DDBJ databases">
        <title>Vagococcus allomyrinae sp. nov. and Enterococcus lavae sp. nov., isolated from the larvae of Allomyrina dichotoma.</title>
        <authorList>
            <person name="Lee S.D."/>
        </authorList>
    </citation>
    <scope>NUCLEOTIDE SEQUENCE</scope>
    <source>
        <strain evidence="3">BWB3-3</strain>
    </source>
</reference>
<sequence length="311" mass="34713">MVKKIGIFVGIVLLLSIIVGLGWGVNYLFDYAIVRGEKEFLSASEASGSQGSDFSNWSFVEEEPTTVTQTSFDKLKLVATHFKQEQKGIPKLAILSHGYGSDAEHMQDFGELFYEMGYDLLVPDARAHGQSEGEYIGFGWPDRLDYVEWIKLMVNRYPEGVDIMLFGISMGGATVMMTSGEDLPDNVKVIIEDCGYDTVANELSYQLKDMFNLPSFPLIPLTSVYSGIKAGYNFNEASSVAQLNKNSLPMLFIHGDADKFVPFEMLESNYNATQGPKEKYVGRGSKHGTSFKDDREGYTKAVKTFLDKYMN</sequence>
<proteinExistence type="predicted"/>
<dbReference type="AlphaFoldDB" id="A0A940PEE2"/>
<evidence type="ECO:0000313" key="4">
    <source>
        <dbReference type="Proteomes" id="UP000674938"/>
    </source>
</evidence>
<accession>A0A940PEE2</accession>
<keyword evidence="1" id="KW-1133">Transmembrane helix</keyword>
<gene>
    <name evidence="3" type="ORF">I6N95_26200</name>
</gene>
<evidence type="ECO:0000256" key="1">
    <source>
        <dbReference type="SAM" id="Phobius"/>
    </source>
</evidence>
<dbReference type="EMBL" id="JAEEGA010000030">
    <property type="protein sequence ID" value="MBP1044506.1"/>
    <property type="molecule type" value="Genomic_DNA"/>
</dbReference>
<feature type="domain" description="Serine aminopeptidase S33" evidence="2">
    <location>
        <begin position="94"/>
        <end position="188"/>
    </location>
</feature>
<evidence type="ECO:0000259" key="2">
    <source>
        <dbReference type="Pfam" id="PF12146"/>
    </source>
</evidence>
<dbReference type="InterPro" id="IPR052920">
    <property type="entry name" value="DNA-binding_regulatory"/>
</dbReference>